<dbReference type="PROSITE" id="PS51083">
    <property type="entry name" value="ZF_HIT"/>
    <property type="match status" value="1"/>
</dbReference>
<dbReference type="PANTHER" id="PTHR13483:SF11">
    <property type="entry name" value="ZINC FINGER HIT DOMAIN-CONTAINING PROTEIN 3"/>
    <property type="match status" value="1"/>
</dbReference>
<dbReference type="OrthoDB" id="18412at2759"/>
<organism evidence="6 7">
    <name type="scientific">Bremia lactucae</name>
    <name type="common">Lettuce downy mildew</name>
    <dbReference type="NCBI Taxonomy" id="4779"/>
    <lineage>
        <taxon>Eukaryota</taxon>
        <taxon>Sar</taxon>
        <taxon>Stramenopiles</taxon>
        <taxon>Oomycota</taxon>
        <taxon>Peronosporomycetes</taxon>
        <taxon>Peronosporales</taxon>
        <taxon>Peronosporaceae</taxon>
        <taxon>Bremia</taxon>
    </lineage>
</organism>
<evidence type="ECO:0000313" key="7">
    <source>
        <dbReference type="Proteomes" id="UP000294530"/>
    </source>
</evidence>
<dbReference type="InterPro" id="IPR051639">
    <property type="entry name" value="BCD1"/>
</dbReference>
<evidence type="ECO:0000313" key="6">
    <source>
        <dbReference type="EMBL" id="TDH74123.1"/>
    </source>
</evidence>
<dbReference type="GO" id="GO:0008270">
    <property type="term" value="F:zinc ion binding"/>
    <property type="evidence" value="ECO:0007669"/>
    <property type="project" value="UniProtKB-UniRule"/>
</dbReference>
<accession>A0A976NZS3</accession>
<dbReference type="PANTHER" id="PTHR13483">
    <property type="entry name" value="BOX C_D SNORNA PROTEIN 1-RELATED"/>
    <property type="match status" value="1"/>
</dbReference>
<dbReference type="InterPro" id="IPR007529">
    <property type="entry name" value="Znf_HIT"/>
</dbReference>
<dbReference type="AlphaFoldDB" id="A0A976NZS3"/>
<dbReference type="Proteomes" id="UP000294530">
    <property type="component" value="Unassembled WGS sequence"/>
</dbReference>
<keyword evidence="2 4" id="KW-0863">Zinc-finger</keyword>
<dbReference type="EMBL" id="SHOA02000028">
    <property type="protein sequence ID" value="TDH74123.1"/>
    <property type="molecule type" value="Genomic_DNA"/>
</dbReference>
<dbReference type="GO" id="GO:0048254">
    <property type="term" value="P:snoRNA localization"/>
    <property type="evidence" value="ECO:0007669"/>
    <property type="project" value="TreeGrafter"/>
</dbReference>
<reference evidence="6 7" key="1">
    <citation type="journal article" date="2021" name="Genome Biol.">
        <title>AFLAP: assembly-free linkage analysis pipeline using k-mers from genome sequencing data.</title>
        <authorList>
            <person name="Fletcher K."/>
            <person name="Zhang L."/>
            <person name="Gil J."/>
            <person name="Han R."/>
            <person name="Cavanaugh K."/>
            <person name="Michelmore R."/>
        </authorList>
    </citation>
    <scope>NUCLEOTIDE SEQUENCE [LARGE SCALE GENOMIC DNA]</scope>
    <source>
        <strain evidence="6 7">SF5</strain>
    </source>
</reference>
<dbReference type="GO" id="GO:0005634">
    <property type="term" value="C:nucleus"/>
    <property type="evidence" value="ECO:0007669"/>
    <property type="project" value="TreeGrafter"/>
</dbReference>
<name>A0A976NZS3_BRELC</name>
<comment type="caution">
    <text evidence="6">The sequence shown here is derived from an EMBL/GenBank/DDBJ whole genome shotgun (WGS) entry which is preliminary data.</text>
</comment>
<keyword evidence="1" id="KW-0479">Metal-binding</keyword>
<dbReference type="KEGG" id="blac:94346712"/>
<keyword evidence="3" id="KW-0862">Zinc</keyword>
<dbReference type="GO" id="GO:0000492">
    <property type="term" value="P:box C/D snoRNP assembly"/>
    <property type="evidence" value="ECO:0007669"/>
    <property type="project" value="TreeGrafter"/>
</dbReference>
<proteinExistence type="predicted"/>
<dbReference type="GO" id="GO:0000463">
    <property type="term" value="P:maturation of LSU-rRNA from tricistronic rRNA transcript (SSU-rRNA, 5.8S rRNA, LSU-rRNA)"/>
    <property type="evidence" value="ECO:0007669"/>
    <property type="project" value="TreeGrafter"/>
</dbReference>
<dbReference type="CDD" id="cd23024">
    <property type="entry name" value="zf-HIT_ZNHIT2-3"/>
    <property type="match status" value="1"/>
</dbReference>
<sequence length="135" mass="15341">MAQFCEVCTTADAKYKCPTCRVPYCSIVCYKKHKDMLCKPKPLLEQQQMPLQATPAPAIAMGVDEEDLEKIKDEEMDVLKTSDRIKEMLLLPAITQMLKQIDSSHDKIKTLELALLDPTFAKFMYQALDEVVPSK</sequence>
<keyword evidence="7" id="KW-1185">Reference proteome</keyword>
<gene>
    <name evidence="6" type="ORF">CCR75_002944</name>
</gene>
<evidence type="ECO:0000256" key="1">
    <source>
        <dbReference type="ARBA" id="ARBA00022723"/>
    </source>
</evidence>
<protein>
    <recommendedName>
        <fullName evidence="5">HIT-type domain-containing protein</fullName>
    </recommendedName>
</protein>
<dbReference type="RefSeq" id="XP_067823621.1">
    <property type="nucleotide sequence ID" value="XM_067961041.1"/>
</dbReference>
<evidence type="ECO:0000256" key="3">
    <source>
        <dbReference type="ARBA" id="ARBA00022833"/>
    </source>
</evidence>
<evidence type="ECO:0000256" key="2">
    <source>
        <dbReference type="ARBA" id="ARBA00022771"/>
    </source>
</evidence>
<dbReference type="GeneID" id="94346712"/>
<feature type="domain" description="HIT-type" evidence="5">
    <location>
        <begin position="5"/>
        <end position="38"/>
    </location>
</feature>
<dbReference type="GO" id="GO:0070761">
    <property type="term" value="C:pre-snoRNP complex"/>
    <property type="evidence" value="ECO:0007669"/>
    <property type="project" value="TreeGrafter"/>
</dbReference>
<evidence type="ECO:0000256" key="4">
    <source>
        <dbReference type="PROSITE-ProRule" id="PRU00453"/>
    </source>
</evidence>
<dbReference type="Pfam" id="PF04438">
    <property type="entry name" value="zf-HIT"/>
    <property type="match status" value="1"/>
</dbReference>
<evidence type="ECO:0000259" key="5">
    <source>
        <dbReference type="PROSITE" id="PS51083"/>
    </source>
</evidence>
<dbReference type="SUPFAM" id="SSF144232">
    <property type="entry name" value="HIT/MYND zinc finger-like"/>
    <property type="match status" value="1"/>
</dbReference>
<dbReference type="Gene3D" id="3.30.60.190">
    <property type="match status" value="1"/>
</dbReference>